<dbReference type="FunFam" id="3.40.50.1860:FF:000001">
    <property type="entry name" value="Glutamate racemase"/>
    <property type="match status" value="1"/>
</dbReference>
<name>A0AA46ADA0_9AQUI</name>
<dbReference type="AlphaFoldDB" id="A0AA46ADA0"/>
<dbReference type="PANTHER" id="PTHR21198:SF2">
    <property type="entry name" value="GLUTAMATE RACEMASE"/>
    <property type="match status" value="1"/>
</dbReference>
<comment type="function">
    <text evidence="7">Provides the (R)-glutamate required for cell wall biosynthesis.</text>
</comment>
<organism evidence="8 9">
    <name type="scientific">Venenivibrio stagnispumantis</name>
    <dbReference type="NCBI Taxonomy" id="407998"/>
    <lineage>
        <taxon>Bacteria</taxon>
        <taxon>Pseudomonadati</taxon>
        <taxon>Aquificota</taxon>
        <taxon>Aquificia</taxon>
        <taxon>Aquificales</taxon>
        <taxon>Hydrogenothermaceae</taxon>
        <taxon>Venenivibrio</taxon>
    </lineage>
</organism>
<dbReference type="SUPFAM" id="SSF53681">
    <property type="entry name" value="Aspartate/glutamate racemase"/>
    <property type="match status" value="2"/>
</dbReference>
<evidence type="ECO:0000313" key="8">
    <source>
        <dbReference type="EMBL" id="SMP03490.1"/>
    </source>
</evidence>
<keyword evidence="9" id="KW-1185">Reference proteome</keyword>
<dbReference type="EC" id="5.1.1.3" evidence="2 7"/>
<feature type="binding site" evidence="7">
    <location>
        <begin position="183"/>
        <end position="184"/>
    </location>
    <ligand>
        <name>substrate</name>
    </ligand>
</feature>
<feature type="binding site" evidence="7">
    <location>
        <begin position="39"/>
        <end position="40"/>
    </location>
    <ligand>
        <name>substrate</name>
    </ligand>
</feature>
<comment type="catalytic activity">
    <reaction evidence="1 7">
        <text>L-glutamate = D-glutamate</text>
        <dbReference type="Rhea" id="RHEA:12813"/>
        <dbReference type="ChEBI" id="CHEBI:29985"/>
        <dbReference type="ChEBI" id="CHEBI:29986"/>
        <dbReference type="EC" id="5.1.1.3"/>
    </reaction>
</comment>
<dbReference type="InterPro" id="IPR004391">
    <property type="entry name" value="Glu_race"/>
</dbReference>
<dbReference type="PANTHER" id="PTHR21198">
    <property type="entry name" value="GLUTAMATE RACEMASE"/>
    <property type="match status" value="1"/>
</dbReference>
<keyword evidence="4 7" id="KW-0573">Peptidoglycan synthesis</keyword>
<comment type="similarity">
    <text evidence="7">Belongs to the aspartate/glutamate racemases family.</text>
</comment>
<dbReference type="RefSeq" id="WP_265133376.1">
    <property type="nucleotide sequence ID" value="NZ_FXTX01000002.1"/>
</dbReference>
<comment type="pathway">
    <text evidence="7">Cell wall biogenesis; peptidoglycan biosynthesis.</text>
</comment>
<dbReference type="InterPro" id="IPR001920">
    <property type="entry name" value="Asp/Glu_race"/>
</dbReference>
<dbReference type="Proteomes" id="UP001157947">
    <property type="component" value="Unassembled WGS sequence"/>
</dbReference>
<evidence type="ECO:0000256" key="1">
    <source>
        <dbReference type="ARBA" id="ARBA00001602"/>
    </source>
</evidence>
<feature type="active site" description="Proton donor/acceptor" evidence="7">
    <location>
        <position position="182"/>
    </location>
</feature>
<evidence type="ECO:0000256" key="3">
    <source>
        <dbReference type="ARBA" id="ARBA00022960"/>
    </source>
</evidence>
<accession>A0AA46ADA0</accession>
<protein>
    <recommendedName>
        <fullName evidence="2 7">Glutamate racemase</fullName>
        <ecNumber evidence="2 7">5.1.1.3</ecNumber>
    </recommendedName>
</protein>
<dbReference type="PROSITE" id="PS00923">
    <property type="entry name" value="ASP_GLU_RACEMASE_1"/>
    <property type="match status" value="1"/>
</dbReference>
<feature type="binding site" evidence="7">
    <location>
        <begin position="72"/>
        <end position="73"/>
    </location>
    <ligand>
        <name>substrate</name>
    </ligand>
</feature>
<keyword evidence="6 7" id="KW-0961">Cell wall biogenesis/degradation</keyword>
<keyword evidence="5 7" id="KW-0413">Isomerase</keyword>
<keyword evidence="3 7" id="KW-0133">Cell shape</keyword>
<gene>
    <name evidence="7" type="primary">murI</name>
    <name evidence="8" type="ORF">SAMN06264868_102133</name>
</gene>
<proteinExistence type="inferred from homology"/>
<dbReference type="PROSITE" id="PS00924">
    <property type="entry name" value="ASP_GLU_RACEMASE_2"/>
    <property type="match status" value="1"/>
</dbReference>
<evidence type="ECO:0000256" key="2">
    <source>
        <dbReference type="ARBA" id="ARBA00013090"/>
    </source>
</evidence>
<feature type="binding site" evidence="7">
    <location>
        <begin position="7"/>
        <end position="8"/>
    </location>
    <ligand>
        <name>substrate</name>
    </ligand>
</feature>
<dbReference type="NCBIfam" id="TIGR00067">
    <property type="entry name" value="glut_race"/>
    <property type="match status" value="1"/>
</dbReference>
<evidence type="ECO:0000256" key="4">
    <source>
        <dbReference type="ARBA" id="ARBA00022984"/>
    </source>
</evidence>
<feature type="active site" description="Proton donor/acceptor" evidence="7">
    <location>
        <position position="71"/>
    </location>
</feature>
<dbReference type="GO" id="GO:0008360">
    <property type="term" value="P:regulation of cell shape"/>
    <property type="evidence" value="ECO:0007669"/>
    <property type="project" value="UniProtKB-KW"/>
</dbReference>
<reference evidence="8" key="1">
    <citation type="submission" date="2017-05" db="EMBL/GenBank/DDBJ databases">
        <authorList>
            <person name="Varghese N."/>
            <person name="Submissions S."/>
        </authorList>
    </citation>
    <scope>NUCLEOTIDE SEQUENCE</scope>
    <source>
        <strain evidence="8">DSM 18763</strain>
    </source>
</reference>
<dbReference type="GO" id="GO:0008881">
    <property type="term" value="F:glutamate racemase activity"/>
    <property type="evidence" value="ECO:0007669"/>
    <property type="project" value="UniProtKB-UniRule"/>
</dbReference>
<evidence type="ECO:0000256" key="6">
    <source>
        <dbReference type="ARBA" id="ARBA00023316"/>
    </source>
</evidence>
<sequence length="260" mass="28920">MSIGIFDSGIGGLTVFKEIAKAFPKADIYYLGDTARVPYGNKSKETIIRYSIECADFLVKNFDVDILVVACNTASSHALDILKKYLQIPVIGVVIPGAEMAVKTTKNKKVGVIGTIATIRSNAYKEAIERLDKDIELYQKACPLFVPLVEEGMIDNQIAKLVIKEYLQEIIDKGIDTLILGCTHYPLLKDTIKNIYPDISIVDSSQNIVSHIKNLKINTEENSIKHIYITDESPAFEKLKNLLVPEGKTEKIELSQICNL</sequence>
<dbReference type="Gene3D" id="3.40.50.1860">
    <property type="match status" value="2"/>
</dbReference>
<dbReference type="Pfam" id="PF01177">
    <property type="entry name" value="Asp_Glu_race"/>
    <property type="match status" value="1"/>
</dbReference>
<evidence type="ECO:0000256" key="5">
    <source>
        <dbReference type="ARBA" id="ARBA00023235"/>
    </source>
</evidence>
<dbReference type="GO" id="GO:0071555">
    <property type="term" value="P:cell wall organization"/>
    <property type="evidence" value="ECO:0007669"/>
    <property type="project" value="UniProtKB-KW"/>
</dbReference>
<evidence type="ECO:0000256" key="7">
    <source>
        <dbReference type="HAMAP-Rule" id="MF_00258"/>
    </source>
</evidence>
<comment type="caution">
    <text evidence="8">The sequence shown here is derived from an EMBL/GenBank/DDBJ whole genome shotgun (WGS) entry which is preliminary data.</text>
</comment>
<dbReference type="EMBL" id="FXTX01000002">
    <property type="protein sequence ID" value="SMP03490.1"/>
    <property type="molecule type" value="Genomic_DNA"/>
</dbReference>
<dbReference type="InterPro" id="IPR018187">
    <property type="entry name" value="Asp/Glu_racemase_AS_1"/>
</dbReference>
<evidence type="ECO:0000313" key="9">
    <source>
        <dbReference type="Proteomes" id="UP001157947"/>
    </source>
</evidence>
<dbReference type="HAMAP" id="MF_00258">
    <property type="entry name" value="Glu_racemase"/>
    <property type="match status" value="1"/>
</dbReference>
<dbReference type="InterPro" id="IPR015942">
    <property type="entry name" value="Asp/Glu/hydantoin_racemase"/>
</dbReference>
<dbReference type="InterPro" id="IPR033134">
    <property type="entry name" value="Asp/Glu_racemase_AS_2"/>
</dbReference>
<dbReference type="GO" id="GO:0009252">
    <property type="term" value="P:peptidoglycan biosynthetic process"/>
    <property type="evidence" value="ECO:0007669"/>
    <property type="project" value="UniProtKB-UniRule"/>
</dbReference>